<dbReference type="AlphaFoldDB" id="A0A7V8T0Z3"/>
<name>A0A7V8T0Z3_9BACT</name>
<feature type="transmembrane region" description="Helical" evidence="1">
    <location>
        <begin position="9"/>
        <end position="33"/>
    </location>
</feature>
<dbReference type="EMBL" id="JACDQQ010002877">
    <property type="protein sequence ID" value="MBA0089207.1"/>
    <property type="molecule type" value="Genomic_DNA"/>
</dbReference>
<evidence type="ECO:0000313" key="3">
    <source>
        <dbReference type="Proteomes" id="UP000567293"/>
    </source>
</evidence>
<dbReference type="Proteomes" id="UP000567293">
    <property type="component" value="Unassembled WGS sequence"/>
</dbReference>
<evidence type="ECO:0000313" key="2">
    <source>
        <dbReference type="EMBL" id="MBA0089207.1"/>
    </source>
</evidence>
<reference evidence="2" key="1">
    <citation type="submission" date="2020-06" db="EMBL/GenBank/DDBJ databases">
        <title>Legume-microbial interactions unlock mineral nutrients during tropical forest succession.</title>
        <authorList>
            <person name="Epihov D.Z."/>
        </authorList>
    </citation>
    <scope>NUCLEOTIDE SEQUENCE [LARGE SCALE GENOMIC DNA]</scope>
    <source>
        <strain evidence="2">Pan2503</strain>
    </source>
</reference>
<feature type="transmembrane region" description="Helical" evidence="1">
    <location>
        <begin position="53"/>
        <end position="73"/>
    </location>
</feature>
<keyword evidence="1" id="KW-1133">Transmembrane helix</keyword>
<evidence type="ECO:0008006" key="4">
    <source>
        <dbReference type="Google" id="ProtNLM"/>
    </source>
</evidence>
<protein>
    <recommendedName>
        <fullName evidence="4">DUF1761 domain-containing protein</fullName>
    </recommendedName>
</protein>
<proteinExistence type="predicted"/>
<comment type="caution">
    <text evidence="2">The sequence shown here is derived from an EMBL/GenBank/DDBJ whole genome shotgun (WGS) entry which is preliminary data.</text>
</comment>
<sequence>MGKVNIGRVLLGGIVAGIVGNILGYLVDGLMLAPQWAAAMKTLGRPELSVNQIVAFNLIGLLYGILVVGLYAVMRPHFGAGPTTAVYAGLGAWAIGTLLPNTSLMVVAGLFPRRLAAVTTAAAIIESVAAALAGAALYKEGASSARSMAARA</sequence>
<keyword evidence="1" id="KW-0472">Membrane</keyword>
<evidence type="ECO:0000256" key="1">
    <source>
        <dbReference type="SAM" id="Phobius"/>
    </source>
</evidence>
<feature type="transmembrane region" description="Helical" evidence="1">
    <location>
        <begin position="117"/>
        <end position="138"/>
    </location>
</feature>
<keyword evidence="1" id="KW-0812">Transmembrane</keyword>
<keyword evidence="3" id="KW-1185">Reference proteome</keyword>
<gene>
    <name evidence="2" type="ORF">HRJ53_29805</name>
</gene>
<feature type="transmembrane region" description="Helical" evidence="1">
    <location>
        <begin position="85"/>
        <end position="111"/>
    </location>
</feature>
<accession>A0A7V8T0Z3</accession>
<organism evidence="2 3">
    <name type="scientific">Candidatus Acidiferrum panamense</name>
    <dbReference type="NCBI Taxonomy" id="2741543"/>
    <lineage>
        <taxon>Bacteria</taxon>
        <taxon>Pseudomonadati</taxon>
        <taxon>Acidobacteriota</taxon>
        <taxon>Terriglobia</taxon>
        <taxon>Candidatus Acidiferrales</taxon>
        <taxon>Candidatus Acidiferrum</taxon>
    </lineage>
</organism>